<keyword evidence="10" id="KW-1185">Reference proteome</keyword>
<comment type="function">
    <text evidence="5">This protein is involved in the repair of mismatches in DNA. It is required for dam-dependent methyl-directed DNA mismatch repair. May act as a 'molecular matchmaker', a protein that promotes the formation of a stable complex between two or more DNA-binding proteins in an ATP-dependent manner without itself being part of a final effector complex.</text>
</comment>
<name>A0ABY6GI05_9PROT</name>
<keyword evidence="9" id="KW-0540">Nuclease</keyword>
<dbReference type="Pfam" id="PF08676">
    <property type="entry name" value="MutL_C"/>
    <property type="match status" value="1"/>
</dbReference>
<evidence type="ECO:0000256" key="2">
    <source>
        <dbReference type="ARBA" id="ARBA00021975"/>
    </source>
</evidence>
<dbReference type="Pfam" id="PF13589">
    <property type="entry name" value="HATPase_c_3"/>
    <property type="match status" value="1"/>
</dbReference>
<gene>
    <name evidence="5 9" type="primary">mutL</name>
    <name evidence="9" type="ORF">N5W20_08660</name>
</gene>
<dbReference type="SUPFAM" id="SSF118116">
    <property type="entry name" value="DNA mismatch repair protein MutL"/>
    <property type="match status" value="1"/>
</dbReference>
<feature type="domain" description="DNA mismatch repair protein S5" evidence="8">
    <location>
        <begin position="215"/>
        <end position="331"/>
    </location>
</feature>
<evidence type="ECO:0000256" key="6">
    <source>
        <dbReference type="SAM" id="MobiDB-lite"/>
    </source>
</evidence>
<dbReference type="InterPro" id="IPR042121">
    <property type="entry name" value="MutL_C_regsub"/>
</dbReference>
<keyword evidence="9" id="KW-0378">Hydrolase</keyword>
<dbReference type="EMBL" id="CP107052">
    <property type="protein sequence ID" value="UYH51146.1"/>
    <property type="molecule type" value="Genomic_DNA"/>
</dbReference>
<dbReference type="Gene3D" id="3.30.1370.100">
    <property type="entry name" value="MutL, C-terminal domain, regulatory subdomain"/>
    <property type="match status" value="1"/>
</dbReference>
<dbReference type="SMART" id="SM00853">
    <property type="entry name" value="MutL_C"/>
    <property type="match status" value="1"/>
</dbReference>
<dbReference type="PANTHER" id="PTHR10073:SF12">
    <property type="entry name" value="DNA MISMATCH REPAIR PROTEIN MLH1"/>
    <property type="match status" value="1"/>
</dbReference>
<evidence type="ECO:0000259" key="7">
    <source>
        <dbReference type="SMART" id="SM00853"/>
    </source>
</evidence>
<dbReference type="Pfam" id="PF01119">
    <property type="entry name" value="DNA_mis_repair"/>
    <property type="match status" value="1"/>
</dbReference>
<evidence type="ECO:0000256" key="3">
    <source>
        <dbReference type="ARBA" id="ARBA00022763"/>
    </source>
</evidence>
<evidence type="ECO:0000259" key="8">
    <source>
        <dbReference type="SMART" id="SM01340"/>
    </source>
</evidence>
<dbReference type="InterPro" id="IPR013507">
    <property type="entry name" value="DNA_mismatch_S5_2-like"/>
</dbReference>
<dbReference type="InterPro" id="IPR014790">
    <property type="entry name" value="MutL_C"/>
</dbReference>
<keyword evidence="9" id="KW-0255">Endonuclease</keyword>
<dbReference type="GO" id="GO:0004519">
    <property type="term" value="F:endonuclease activity"/>
    <property type="evidence" value="ECO:0007669"/>
    <property type="project" value="UniProtKB-KW"/>
</dbReference>
<keyword evidence="3 5" id="KW-0227">DNA damage</keyword>
<dbReference type="SMART" id="SM01340">
    <property type="entry name" value="DNA_mis_repair"/>
    <property type="match status" value="1"/>
</dbReference>
<dbReference type="CDD" id="cd00782">
    <property type="entry name" value="MutL_Trans"/>
    <property type="match status" value="1"/>
</dbReference>
<keyword evidence="4 5" id="KW-0234">DNA repair</keyword>
<dbReference type="PANTHER" id="PTHR10073">
    <property type="entry name" value="DNA MISMATCH REPAIR PROTEIN MLH, PMS, MUTL"/>
    <property type="match status" value="1"/>
</dbReference>
<dbReference type="SUPFAM" id="SSF55874">
    <property type="entry name" value="ATPase domain of HSP90 chaperone/DNA topoisomerase II/histidine kinase"/>
    <property type="match status" value="1"/>
</dbReference>
<dbReference type="NCBIfam" id="TIGR00585">
    <property type="entry name" value="mutl"/>
    <property type="match status" value="1"/>
</dbReference>
<dbReference type="RefSeq" id="WP_319806740.1">
    <property type="nucleotide sequence ID" value="NZ_CP107052.1"/>
</dbReference>
<dbReference type="InterPro" id="IPR014762">
    <property type="entry name" value="DNA_mismatch_repair_CS"/>
</dbReference>
<dbReference type="InterPro" id="IPR038973">
    <property type="entry name" value="MutL/Mlh/Pms-like"/>
</dbReference>
<feature type="domain" description="MutL C-terminal dimerisation" evidence="7">
    <location>
        <begin position="463"/>
        <end position="612"/>
    </location>
</feature>
<evidence type="ECO:0000313" key="9">
    <source>
        <dbReference type="EMBL" id="UYH51146.1"/>
    </source>
</evidence>
<protein>
    <recommendedName>
        <fullName evidence="2 5">DNA mismatch repair protein MutL</fullName>
    </recommendedName>
</protein>
<proteinExistence type="inferred from homology"/>
<sequence length="655" mass="70361">MTHPPAPNRPQICRLSNHVIDLIAAGEVIERPAAALKELVENAVDSGATEVQVALNGGGVDRIEVQDNGCGMTADDLTLAVERHCTSKLSDGNLSHIRTLGFRGEALPSIGASARLLMVSRVPDADTAWAIRVEGGQITPPAPVAGTFGTRAVVEDLFFATPARRKFLKSVRVESGHAEAVMRRIALSTPHCAIKFSLDNRVIIDLPIQSAEARAKAILGESEGLCILDEQRDAMHLSGFICGPAATRATASGQFMSVNGRAVNDPLLKTAIRVAYRPLIEAGRFPILALSLDLPSEEVDVNVHPAKTELRFAREAEVRSFVIGALQRALGLGAGQSGHHAQLRGARPTIRYPQDKIPRPDGPSGEGVASHRLDPMPYQGRLGMARHDSPARALRYPTPTGDVGTVMTPVTVADIEAQLASGSIQSDGMSDGNEGFRPSARVLPHPRDAAPTDDAAPHPLGAPVAQVLDTYIIAVADDGDLVLVDQHAAHERLTHEHLLCQWSEGQIRTQRLLLPEIISLSAPQLDAMLSYTESLARLGLEIDRFGVDSLVLRTIPVLLQGSDAAGLICDLSEELMDDALVTPGEAAAIERRIDAVIARMACHGSVRSGRRLQAEEMSALLRQMEATPRANTCSHGRPTWLKLSKNEIERLFGRR</sequence>
<dbReference type="HAMAP" id="MF_00149">
    <property type="entry name" value="DNA_mis_repair"/>
    <property type="match status" value="1"/>
</dbReference>
<dbReference type="PROSITE" id="PS00058">
    <property type="entry name" value="DNA_MISMATCH_REPAIR_1"/>
    <property type="match status" value="1"/>
</dbReference>
<dbReference type="Gene3D" id="3.30.1540.20">
    <property type="entry name" value="MutL, C-terminal domain, dimerisation subdomain"/>
    <property type="match status" value="1"/>
</dbReference>
<dbReference type="CDD" id="cd16926">
    <property type="entry name" value="HATPase_MutL-MLH-PMS-like"/>
    <property type="match status" value="1"/>
</dbReference>
<dbReference type="InterPro" id="IPR036890">
    <property type="entry name" value="HATPase_C_sf"/>
</dbReference>
<feature type="region of interest" description="Disordered" evidence="6">
    <location>
        <begin position="423"/>
        <end position="458"/>
    </location>
</feature>
<dbReference type="InterPro" id="IPR020568">
    <property type="entry name" value="Ribosomal_Su5_D2-typ_SF"/>
</dbReference>
<dbReference type="InterPro" id="IPR020667">
    <property type="entry name" value="DNA_mismatch_repair_MutL"/>
</dbReference>
<feature type="region of interest" description="Disordered" evidence="6">
    <location>
        <begin position="351"/>
        <end position="373"/>
    </location>
</feature>
<dbReference type="InterPro" id="IPR002099">
    <property type="entry name" value="MutL/Mlh/PMS"/>
</dbReference>
<dbReference type="Gene3D" id="3.30.565.10">
    <property type="entry name" value="Histidine kinase-like ATPase, C-terminal domain"/>
    <property type="match status" value="1"/>
</dbReference>
<dbReference type="InterPro" id="IPR037198">
    <property type="entry name" value="MutL_C_sf"/>
</dbReference>
<dbReference type="Gene3D" id="3.30.230.10">
    <property type="match status" value="1"/>
</dbReference>
<accession>A0ABY6GI05</accession>
<dbReference type="Proteomes" id="UP001163831">
    <property type="component" value="Chromosome"/>
</dbReference>
<comment type="similarity">
    <text evidence="1 5">Belongs to the DNA mismatch repair MutL/HexB family.</text>
</comment>
<dbReference type="InterPro" id="IPR014721">
    <property type="entry name" value="Ribsml_uS5_D2-typ_fold_subgr"/>
</dbReference>
<evidence type="ECO:0000256" key="5">
    <source>
        <dbReference type="HAMAP-Rule" id="MF_00149"/>
    </source>
</evidence>
<evidence type="ECO:0000313" key="10">
    <source>
        <dbReference type="Proteomes" id="UP001163831"/>
    </source>
</evidence>
<dbReference type="SUPFAM" id="SSF54211">
    <property type="entry name" value="Ribosomal protein S5 domain 2-like"/>
    <property type="match status" value="1"/>
</dbReference>
<organism evidence="9 10">
    <name type="scientific">Candidatus Kirkpatrickella diaphorinae</name>
    <dbReference type="NCBI Taxonomy" id="2984322"/>
    <lineage>
        <taxon>Bacteria</taxon>
        <taxon>Pseudomonadati</taxon>
        <taxon>Pseudomonadota</taxon>
        <taxon>Alphaproteobacteria</taxon>
        <taxon>Acetobacterales</taxon>
        <taxon>Acetobacteraceae</taxon>
        <taxon>Candidatus Kirkpatrickella</taxon>
    </lineage>
</organism>
<dbReference type="InterPro" id="IPR042120">
    <property type="entry name" value="MutL_C_dimsub"/>
</dbReference>
<evidence type="ECO:0000256" key="4">
    <source>
        <dbReference type="ARBA" id="ARBA00023204"/>
    </source>
</evidence>
<evidence type="ECO:0000256" key="1">
    <source>
        <dbReference type="ARBA" id="ARBA00006082"/>
    </source>
</evidence>
<reference evidence="9" key="1">
    <citation type="submission" date="2022-10" db="EMBL/GenBank/DDBJ databases">
        <title>Candidatus Kirkpatrella diaphorinas gen. nov., sp. nov., an uncultured endosymbiont identified in a population of Diaphorina citri from Hawaii.</title>
        <authorList>
            <person name="Henry E.M."/>
            <person name="Carlson C.R."/>
            <person name="Kuo Y.-W."/>
        </authorList>
    </citation>
    <scope>NUCLEOTIDE SEQUENCE</scope>
    <source>
        <strain evidence="9">CADCRV1</strain>
    </source>
</reference>